<evidence type="ECO:0000256" key="1">
    <source>
        <dbReference type="SAM" id="SignalP"/>
    </source>
</evidence>
<reference evidence="2" key="1">
    <citation type="journal article" date="2014" name="Int. J. Syst. Evol. Microbiol.">
        <title>Complete genome sequence of Corynebacterium casei LMG S-19264T (=DSM 44701T), isolated from a smear-ripened cheese.</title>
        <authorList>
            <consortium name="US DOE Joint Genome Institute (JGI-PGF)"/>
            <person name="Walter F."/>
            <person name="Albersmeier A."/>
            <person name="Kalinowski J."/>
            <person name="Ruckert C."/>
        </authorList>
    </citation>
    <scope>NUCLEOTIDE SEQUENCE</scope>
    <source>
        <strain evidence="2">VKM Ac-1321</strain>
    </source>
</reference>
<dbReference type="Pfam" id="PF13416">
    <property type="entry name" value="SBP_bac_8"/>
    <property type="match status" value="1"/>
</dbReference>
<dbReference type="SUPFAM" id="SSF53850">
    <property type="entry name" value="Periplasmic binding protein-like II"/>
    <property type="match status" value="1"/>
</dbReference>
<comment type="caution">
    <text evidence="2">The sequence shown here is derived from an EMBL/GenBank/DDBJ whole genome shotgun (WGS) entry which is preliminary data.</text>
</comment>
<dbReference type="AlphaFoldDB" id="A0A9W6NRI2"/>
<dbReference type="PANTHER" id="PTHR43649:SF12">
    <property type="entry name" value="DIACETYLCHITOBIOSE BINDING PROTEIN DASA"/>
    <property type="match status" value="1"/>
</dbReference>
<proteinExistence type="predicted"/>
<accession>A0A9W6NRI2</accession>
<dbReference type="Proteomes" id="UP001143480">
    <property type="component" value="Unassembled WGS sequence"/>
</dbReference>
<feature type="chain" id="PRO_5040764061" evidence="1">
    <location>
        <begin position="22"/>
        <end position="551"/>
    </location>
</feature>
<feature type="signal peptide" evidence="1">
    <location>
        <begin position="1"/>
        <end position="21"/>
    </location>
</feature>
<dbReference type="InterPro" id="IPR006059">
    <property type="entry name" value="SBP"/>
</dbReference>
<gene>
    <name evidence="2" type="ORF">GCM10017581_081980</name>
</gene>
<dbReference type="PROSITE" id="PS51257">
    <property type="entry name" value="PROKAR_LIPOPROTEIN"/>
    <property type="match status" value="1"/>
</dbReference>
<dbReference type="EMBL" id="BSFP01000072">
    <property type="protein sequence ID" value="GLL06448.1"/>
    <property type="molecule type" value="Genomic_DNA"/>
</dbReference>
<sequence>MKLSRRAVLGAAGAAAFTTLAGCSGDDDGETDNAKAQDYSANREGAMDSYAVGQQFKASAPLTFPIMMLSNAGYPYKEDWLFFKELTKRTNVTLQSTVVPGSDYNQKRSVLVSSGSAPTIIPKTYHPDEEAYIAGGAILAVSDHIDLMPNLKEQITKWNLEPDLAAWRQEDGKYYLLPGTHEEVWQDYSLAVRTDILQQLGLSIPKTWDDFHQMLKAMKQAHPDVYPLSDRWSTPPQPGGNNLLQLVAIAYGSKAGWGFQHANWDPKAKKFVYTGAQDGYKQMLQYLNTLVSEKLVDPESFTQSDDQAKQKFANGKSFVMSCNAQTLVNEIRKSIATIPGATVLKIPVPLGPSGAVLDASRLESGVMISAKARESKNFVALMQFIDWLWYSPQGKMFAKYGIEGQTYTGSVDDGTFKLAPDVNIAGLNPAGTKNLQTEYGFFNGVFVYGGTTKLLNSQFSKEEQQFQEEMNKRKPIELAPAHPLSAEEREQVTLWETGLKDTVYQQTLKFILGTRPLSEWDAYVGELKSKNMDKYIEVHNAAYERYKKAHG</sequence>
<dbReference type="PROSITE" id="PS51318">
    <property type="entry name" value="TAT"/>
    <property type="match status" value="1"/>
</dbReference>
<organism evidence="2 3">
    <name type="scientific">Dactylosporangium matsuzakiense</name>
    <dbReference type="NCBI Taxonomy" id="53360"/>
    <lineage>
        <taxon>Bacteria</taxon>
        <taxon>Bacillati</taxon>
        <taxon>Actinomycetota</taxon>
        <taxon>Actinomycetes</taxon>
        <taxon>Micromonosporales</taxon>
        <taxon>Micromonosporaceae</taxon>
        <taxon>Dactylosporangium</taxon>
    </lineage>
</organism>
<dbReference type="InterPro" id="IPR006311">
    <property type="entry name" value="TAT_signal"/>
</dbReference>
<dbReference type="Gene3D" id="3.40.190.10">
    <property type="entry name" value="Periplasmic binding protein-like II"/>
    <property type="match status" value="2"/>
</dbReference>
<dbReference type="RefSeq" id="WP_261965302.1">
    <property type="nucleotide sequence ID" value="NZ_BAAAXA010000001.1"/>
</dbReference>
<reference evidence="2" key="2">
    <citation type="submission" date="2023-01" db="EMBL/GenBank/DDBJ databases">
        <authorList>
            <person name="Sun Q."/>
            <person name="Evtushenko L."/>
        </authorList>
    </citation>
    <scope>NUCLEOTIDE SEQUENCE</scope>
    <source>
        <strain evidence="2">VKM Ac-1321</strain>
    </source>
</reference>
<keyword evidence="1" id="KW-0732">Signal</keyword>
<dbReference type="CDD" id="cd13583">
    <property type="entry name" value="PBP2_AlgQ_like_4"/>
    <property type="match status" value="1"/>
</dbReference>
<protein>
    <submittedName>
        <fullName evidence="2">Sugar ABC transporter substrate-binding protein</fullName>
    </submittedName>
</protein>
<evidence type="ECO:0000313" key="2">
    <source>
        <dbReference type="EMBL" id="GLL06448.1"/>
    </source>
</evidence>
<name>A0A9W6NRI2_9ACTN</name>
<keyword evidence="3" id="KW-1185">Reference proteome</keyword>
<dbReference type="InterPro" id="IPR050490">
    <property type="entry name" value="Bact_solute-bd_prot1"/>
</dbReference>
<dbReference type="PANTHER" id="PTHR43649">
    <property type="entry name" value="ARABINOSE-BINDING PROTEIN-RELATED"/>
    <property type="match status" value="1"/>
</dbReference>
<evidence type="ECO:0000313" key="3">
    <source>
        <dbReference type="Proteomes" id="UP001143480"/>
    </source>
</evidence>